<sequence>MHLPDKKILLITIANVYLRFKIGKMEKPKITETTSKIVELLEPFEALERQRIVQASLTLLGDTMISPPNTDTQPGDDAPGEASVSSQAKIWMKQNLVSGDDLQLVFHLADGRADVIASEIPGKDGKAKTINAYMLQGLASFLTSGIPKFDDKSARALCARYGCYSAANHSVYIKAVGNKLTGSKDSGWTLTSPGLKYAAELVKGLFK</sequence>
<dbReference type="AlphaFoldDB" id="A0A8J2UAY0"/>
<protein>
    <submittedName>
        <fullName evidence="1">Uncharacterized protein</fullName>
    </submittedName>
</protein>
<evidence type="ECO:0000313" key="1">
    <source>
        <dbReference type="EMBL" id="GGA90196.1"/>
    </source>
</evidence>
<evidence type="ECO:0000313" key="2">
    <source>
        <dbReference type="Proteomes" id="UP000607559"/>
    </source>
</evidence>
<proteinExistence type="predicted"/>
<gene>
    <name evidence="1" type="ORF">GCM10011511_11810</name>
</gene>
<dbReference type="EMBL" id="BMJC01000001">
    <property type="protein sequence ID" value="GGA90196.1"/>
    <property type="molecule type" value="Genomic_DNA"/>
</dbReference>
<keyword evidence="2" id="KW-1185">Reference proteome</keyword>
<dbReference type="Proteomes" id="UP000607559">
    <property type="component" value="Unassembled WGS sequence"/>
</dbReference>
<reference evidence="1" key="1">
    <citation type="journal article" date="2014" name="Int. J. Syst. Evol. Microbiol.">
        <title>Complete genome sequence of Corynebacterium casei LMG S-19264T (=DSM 44701T), isolated from a smear-ripened cheese.</title>
        <authorList>
            <consortium name="US DOE Joint Genome Institute (JGI-PGF)"/>
            <person name="Walter F."/>
            <person name="Albersmeier A."/>
            <person name="Kalinowski J."/>
            <person name="Ruckert C."/>
        </authorList>
    </citation>
    <scope>NUCLEOTIDE SEQUENCE</scope>
    <source>
        <strain evidence="1">CGMCC 1.15448</strain>
    </source>
</reference>
<organism evidence="1 2">
    <name type="scientific">Puia dinghuensis</name>
    <dbReference type="NCBI Taxonomy" id="1792502"/>
    <lineage>
        <taxon>Bacteria</taxon>
        <taxon>Pseudomonadati</taxon>
        <taxon>Bacteroidota</taxon>
        <taxon>Chitinophagia</taxon>
        <taxon>Chitinophagales</taxon>
        <taxon>Chitinophagaceae</taxon>
        <taxon>Puia</taxon>
    </lineage>
</organism>
<accession>A0A8J2UAY0</accession>
<comment type="caution">
    <text evidence="1">The sequence shown here is derived from an EMBL/GenBank/DDBJ whole genome shotgun (WGS) entry which is preliminary data.</text>
</comment>
<name>A0A8J2UAY0_9BACT</name>
<reference evidence="1" key="2">
    <citation type="submission" date="2020-09" db="EMBL/GenBank/DDBJ databases">
        <authorList>
            <person name="Sun Q."/>
            <person name="Zhou Y."/>
        </authorList>
    </citation>
    <scope>NUCLEOTIDE SEQUENCE</scope>
    <source>
        <strain evidence="1">CGMCC 1.15448</strain>
    </source>
</reference>